<proteinExistence type="predicted"/>
<name>A0A562TWB0_9SPHI</name>
<dbReference type="Proteomes" id="UP000317010">
    <property type="component" value="Unassembled WGS sequence"/>
</dbReference>
<dbReference type="RefSeq" id="WP_170227779.1">
    <property type="nucleotide sequence ID" value="NZ_VLLI01000010.1"/>
</dbReference>
<dbReference type="AlphaFoldDB" id="A0A562TWB0"/>
<organism evidence="1 2">
    <name type="scientific">Mucilaginibacter frigoritolerans</name>
    <dbReference type="NCBI Taxonomy" id="652788"/>
    <lineage>
        <taxon>Bacteria</taxon>
        <taxon>Pseudomonadati</taxon>
        <taxon>Bacteroidota</taxon>
        <taxon>Sphingobacteriia</taxon>
        <taxon>Sphingobacteriales</taxon>
        <taxon>Sphingobacteriaceae</taxon>
        <taxon>Mucilaginibacter</taxon>
    </lineage>
</organism>
<gene>
    <name evidence="1" type="ORF">JN11_03410</name>
</gene>
<evidence type="ECO:0000313" key="2">
    <source>
        <dbReference type="Proteomes" id="UP000317010"/>
    </source>
</evidence>
<sequence length="47" mass="5780">MKNHSGYDETLFKEKFNVKDIAIPKEHRLKHRLLMKINEALWHEFRS</sequence>
<keyword evidence="2" id="KW-1185">Reference proteome</keyword>
<comment type="caution">
    <text evidence="1">The sequence shown here is derived from an EMBL/GenBank/DDBJ whole genome shotgun (WGS) entry which is preliminary data.</text>
</comment>
<reference evidence="1 2" key="1">
    <citation type="submission" date="2019-07" db="EMBL/GenBank/DDBJ databases">
        <title>Genomic Encyclopedia of Archaeal and Bacterial Type Strains, Phase II (KMG-II): from individual species to whole genera.</title>
        <authorList>
            <person name="Goeker M."/>
        </authorList>
    </citation>
    <scope>NUCLEOTIDE SEQUENCE [LARGE SCALE GENOMIC DNA]</scope>
    <source>
        <strain evidence="1 2">ATCC BAA-1854</strain>
    </source>
</reference>
<protein>
    <submittedName>
        <fullName evidence="1">Uncharacterized protein</fullName>
    </submittedName>
</protein>
<accession>A0A562TWB0</accession>
<evidence type="ECO:0000313" key="1">
    <source>
        <dbReference type="EMBL" id="TWI97588.1"/>
    </source>
</evidence>
<dbReference type="EMBL" id="VLLI01000010">
    <property type="protein sequence ID" value="TWI97588.1"/>
    <property type="molecule type" value="Genomic_DNA"/>
</dbReference>